<dbReference type="PANTHER" id="PTHR12901:SF10">
    <property type="entry name" value="COENZYME Q-BINDING PROTEIN COQ10, MITOCHONDRIAL"/>
    <property type="match status" value="1"/>
</dbReference>
<dbReference type="SUPFAM" id="SSF55961">
    <property type="entry name" value="Bet v1-like"/>
    <property type="match status" value="1"/>
</dbReference>
<reference evidence="5 6" key="1">
    <citation type="submission" date="2024-11" db="EMBL/GenBank/DDBJ databases">
        <title>Adaptive evolution of stress response genes in parasites aligns with host niche diversity.</title>
        <authorList>
            <person name="Hahn C."/>
            <person name="Resl P."/>
        </authorList>
    </citation>
    <scope>NUCLEOTIDE SEQUENCE [LARGE SCALE GENOMIC DNA]</scope>
    <source>
        <strain evidence="5">EGGRZ-B1_66</strain>
        <tissue evidence="5">Body</tissue>
    </source>
</reference>
<dbReference type="InterPro" id="IPR005031">
    <property type="entry name" value="COQ10_START"/>
</dbReference>
<evidence type="ECO:0000256" key="1">
    <source>
        <dbReference type="ARBA" id="ARBA00006885"/>
    </source>
</evidence>
<evidence type="ECO:0000313" key="6">
    <source>
        <dbReference type="Proteomes" id="UP001626550"/>
    </source>
</evidence>
<protein>
    <submittedName>
        <fullName evidence="5">Coenzyme Q-binding protein COQ10 B, mitochondrial</fullName>
    </submittedName>
</protein>
<evidence type="ECO:0000313" key="5">
    <source>
        <dbReference type="EMBL" id="KAL3311873.1"/>
    </source>
</evidence>
<gene>
    <name evidence="5" type="primary">COQ10B</name>
    <name evidence="5" type="ORF">Ciccas_009541</name>
</gene>
<dbReference type="InterPro" id="IPR044996">
    <property type="entry name" value="COQ10-like"/>
</dbReference>
<dbReference type="EMBL" id="JBJKFK010001978">
    <property type="protein sequence ID" value="KAL3311873.1"/>
    <property type="molecule type" value="Genomic_DNA"/>
</dbReference>
<dbReference type="PANTHER" id="PTHR12901">
    <property type="entry name" value="SPERM PROTEIN HOMOLOG"/>
    <property type="match status" value="1"/>
</dbReference>
<name>A0ABD2PWQ5_9PLAT</name>
<evidence type="ECO:0000256" key="3">
    <source>
        <dbReference type="ARBA" id="ARBA00024947"/>
    </source>
</evidence>
<organism evidence="5 6">
    <name type="scientific">Cichlidogyrus casuarinus</name>
    <dbReference type="NCBI Taxonomy" id="1844966"/>
    <lineage>
        <taxon>Eukaryota</taxon>
        <taxon>Metazoa</taxon>
        <taxon>Spiralia</taxon>
        <taxon>Lophotrochozoa</taxon>
        <taxon>Platyhelminthes</taxon>
        <taxon>Monogenea</taxon>
        <taxon>Monopisthocotylea</taxon>
        <taxon>Dactylogyridea</taxon>
        <taxon>Ancyrocephalidae</taxon>
        <taxon>Cichlidogyrus</taxon>
    </lineage>
</organism>
<accession>A0ABD2PWQ5</accession>
<comment type="similarity">
    <text evidence="1">Belongs to the COQ10 family.</text>
</comment>
<dbReference type="Gene3D" id="3.30.530.20">
    <property type="match status" value="1"/>
</dbReference>
<proteinExistence type="inferred from homology"/>
<sequence length="149" mass="17245">MFDIVNDVECYSQFVPWCTESHIIRQVNPDIRICTLSVGFPPLTERYTSRVTSKPFVSIQSIASNSSMFKHLINQWEFRPGIPNNDRTCTVEFKVDFEFRSALHSQLSQLFFDQVVKVMVTAFLSRAGKVHGPEAIRRQKPEILEYVNN</sequence>
<evidence type="ECO:0000256" key="2">
    <source>
        <dbReference type="ARBA" id="ARBA00011814"/>
    </source>
</evidence>
<dbReference type="Pfam" id="PF03364">
    <property type="entry name" value="Polyketide_cyc"/>
    <property type="match status" value="1"/>
</dbReference>
<feature type="domain" description="Coenzyme Q-binding protein COQ10 START" evidence="4">
    <location>
        <begin position="1"/>
        <end position="123"/>
    </location>
</feature>
<keyword evidence="6" id="KW-1185">Reference proteome</keyword>
<dbReference type="InterPro" id="IPR023393">
    <property type="entry name" value="START-like_dom_sf"/>
</dbReference>
<dbReference type="AlphaFoldDB" id="A0ABD2PWQ5"/>
<comment type="subunit">
    <text evidence="2">Interacts with coenzyme Q.</text>
</comment>
<comment type="caution">
    <text evidence="5">The sequence shown here is derived from an EMBL/GenBank/DDBJ whole genome shotgun (WGS) entry which is preliminary data.</text>
</comment>
<comment type="function">
    <text evidence="3">Required for the function of coenzyme Q in the respiratory chain. May serve as a chaperone or may be involved in the transport of Q6 from its site of synthesis to the catalytic sites of the respiratory complexes.</text>
</comment>
<dbReference type="Proteomes" id="UP001626550">
    <property type="component" value="Unassembled WGS sequence"/>
</dbReference>
<dbReference type="CDD" id="cd07813">
    <property type="entry name" value="COQ10p_like"/>
    <property type="match status" value="1"/>
</dbReference>
<evidence type="ECO:0000259" key="4">
    <source>
        <dbReference type="Pfam" id="PF03364"/>
    </source>
</evidence>